<dbReference type="InterPro" id="IPR024268">
    <property type="entry name" value="AviRa"/>
</dbReference>
<dbReference type="Gene3D" id="3.40.50.150">
    <property type="entry name" value="Vaccinia Virus protein VP39"/>
    <property type="match status" value="1"/>
</dbReference>
<dbReference type="AlphaFoldDB" id="A0A2K2FAS2"/>
<dbReference type="RefSeq" id="WP_103082291.1">
    <property type="nucleotide sequence ID" value="NZ_CP021850.1"/>
</dbReference>
<protein>
    <recommendedName>
        <fullName evidence="3">rRNA methyltransferase</fullName>
    </recommendedName>
</protein>
<evidence type="ECO:0008006" key="3">
    <source>
        <dbReference type="Google" id="ProtNLM"/>
    </source>
</evidence>
<dbReference type="InterPro" id="IPR029063">
    <property type="entry name" value="SAM-dependent_MTases_sf"/>
</dbReference>
<dbReference type="Proteomes" id="UP000236151">
    <property type="component" value="Unassembled WGS sequence"/>
</dbReference>
<evidence type="ECO:0000313" key="1">
    <source>
        <dbReference type="EMBL" id="PNT97222.1"/>
    </source>
</evidence>
<organism evidence="1 2">
    <name type="scientific">Clostridium thermosuccinogenes</name>
    <dbReference type="NCBI Taxonomy" id="84032"/>
    <lineage>
        <taxon>Bacteria</taxon>
        <taxon>Bacillati</taxon>
        <taxon>Bacillota</taxon>
        <taxon>Clostridia</taxon>
        <taxon>Eubacteriales</taxon>
        <taxon>Clostridiaceae</taxon>
        <taxon>Clostridium</taxon>
    </lineage>
</organism>
<comment type="caution">
    <text evidence="1">The sequence shown here is derived from an EMBL/GenBank/DDBJ whole genome shotgun (WGS) entry which is preliminary data.</text>
</comment>
<accession>A0A2K2FAS2</accession>
<sequence>MEYKYCSNDNFEDFACGRVIYNKAGMPNFPVRLSQEIFGRCLSYLKNEKDICIYDPCCGSGYMLTVLGLLNMDSINKIIGSDIDIEAVTMAKQNLSLLTEEGMKARIQQLEDLYGRFHKASHEAAIQSANHIMNMLREHPDKPTTFVFQADVLSEDVLKDRNFKADIVMTDVPYGNLASWQGSEDDIMGMLLENLIPVLKPDSVVAICSDKKQKIKNDKYQRLEKHQIGKRKFEILALKNE</sequence>
<dbReference type="EMBL" id="NIOJ01000039">
    <property type="protein sequence ID" value="PNT97222.1"/>
    <property type="molecule type" value="Genomic_DNA"/>
</dbReference>
<name>A0A2K2FAS2_9CLOT</name>
<dbReference type="KEGG" id="cthd:CDO33_15870"/>
<gene>
    <name evidence="1" type="ORF">CDQ84_13650</name>
</gene>
<evidence type="ECO:0000313" key="2">
    <source>
        <dbReference type="Proteomes" id="UP000236151"/>
    </source>
</evidence>
<dbReference type="Gene3D" id="1.10.287.540">
    <property type="entry name" value="Helix hairpin bin"/>
    <property type="match status" value="1"/>
</dbReference>
<dbReference type="Pfam" id="PF11599">
    <property type="entry name" value="AviRa"/>
    <property type="match status" value="1"/>
</dbReference>
<proteinExistence type="predicted"/>
<keyword evidence="2" id="KW-1185">Reference proteome</keyword>
<dbReference type="OrthoDB" id="3576210at2"/>
<reference evidence="1 2" key="1">
    <citation type="submission" date="2017-06" db="EMBL/GenBank/DDBJ databases">
        <title>Investigating the central metabolism of Clostridium thermosuccinogenes.</title>
        <authorList>
            <person name="Koendjbiharie J.G."/>
            <person name="van Kranenburg R."/>
        </authorList>
    </citation>
    <scope>NUCLEOTIDE SEQUENCE [LARGE SCALE GENOMIC DNA]</scope>
    <source>
        <strain evidence="1 2">DSM 5806</strain>
    </source>
</reference>
<dbReference type="SUPFAM" id="SSF53335">
    <property type="entry name" value="S-adenosyl-L-methionine-dependent methyltransferases"/>
    <property type="match status" value="1"/>
</dbReference>